<evidence type="ECO:0000313" key="2">
    <source>
        <dbReference type="Proteomes" id="UP000783742"/>
    </source>
</evidence>
<evidence type="ECO:0000313" key="1">
    <source>
        <dbReference type="EMBL" id="MBU5669238.1"/>
    </source>
</evidence>
<comment type="caution">
    <text evidence="1">The sequence shown here is derived from an EMBL/GenBank/DDBJ whole genome shotgun (WGS) entry which is preliminary data.</text>
</comment>
<name>A0ABS6FII1_9FIRM</name>
<dbReference type="RefSeq" id="WP_216549081.1">
    <property type="nucleotide sequence ID" value="NZ_JAHLQO010000003.1"/>
</dbReference>
<dbReference type="Proteomes" id="UP000783742">
    <property type="component" value="Unassembled WGS sequence"/>
</dbReference>
<gene>
    <name evidence="1" type="ORF">KQI68_05205</name>
</gene>
<accession>A0ABS6FII1</accession>
<dbReference type="EMBL" id="JAHLQO010000003">
    <property type="protein sequence ID" value="MBU5669238.1"/>
    <property type="molecule type" value="Genomic_DNA"/>
</dbReference>
<keyword evidence="2" id="KW-1185">Reference proteome</keyword>
<evidence type="ECO:0008006" key="3">
    <source>
        <dbReference type="Google" id="ProtNLM"/>
    </source>
</evidence>
<proteinExistence type="predicted"/>
<protein>
    <recommendedName>
        <fullName evidence="3">ATPase involved in DNA repair</fullName>
    </recommendedName>
</protein>
<organism evidence="1 2">
    <name type="scientific">Peptoniphilus ovalis</name>
    <dbReference type="NCBI Taxonomy" id="2841503"/>
    <lineage>
        <taxon>Bacteria</taxon>
        <taxon>Bacillati</taxon>
        <taxon>Bacillota</taxon>
        <taxon>Tissierellia</taxon>
        <taxon>Tissierellales</taxon>
        <taxon>Peptoniphilaceae</taxon>
        <taxon>Peptoniphilus</taxon>
    </lineage>
</organism>
<reference evidence="1 2" key="1">
    <citation type="submission" date="2021-06" db="EMBL/GenBank/DDBJ databases">
        <authorList>
            <person name="Sun Q."/>
            <person name="Li D."/>
        </authorList>
    </citation>
    <scope>NUCLEOTIDE SEQUENCE [LARGE SCALE GENOMIC DNA]</scope>
    <source>
        <strain evidence="1 2">MSJ-1</strain>
    </source>
</reference>
<sequence>MKSTYVDIHIHTSENPNKLNDCYNVKELLKNINKMAKNNPVLISLTDHNTINKKAYLDLIKENVSVLLGVELHIKKYEDAPPYHCHIIFNVDINEKNIDLLNKKLDELYPNKIINDEDQNTPNIEMIINAFDTYDFLLLPHGGQSHRTFDKATSKETRFDTSMEQSIYHNHFDGFTSRSSKGIESTKEYFKRIGINEFVNLITCTDNYNPEIYPKTKSKEAEDFTPTWMLADPSFDGLRLSLSEESRLYYNTEPPQNWTKTFGRVELKNEKIEIDVNMTPGLNVVIGGSSSGKTLFVDSLVRRTKNDFKESKYNYFDVKNIEIENPTGVSPYYISQNFIMSIIKDSENDLGEIPIIDKVFPEEKETIISIRNSLKRLKELINILVDSAEKLEKLKDDFSHIKTPNFLITNEKIKENAIEKIKPNDDVIDNLSVSVAIIEEYKMTLENIKEMLNNHPIIDSKDSEINALNKALDDLVLISAINGVFIDNIHESLEILNKKNIENDRKITQIKNDREKLLSYIHDSLKALKDFYYAKSELSKFDVAFETKEIVVSGHTLSIKNSFKLTEDELVESINRCLTNENRLNNFDELVPNILEKNKFSQRPKINSHTDLANKVYKSIENTNKKEYRIITNDGKDYQSLSPGWKSAVILDLILGYEANFAPIIIDQPEDNLATKYINHDLIEMIKKIKEDKQVILVSHNATIPMLGDAQNLIICENDGGKLYINSAPLESEIKGKKTLDWIAELTDGGKPSIKKRIKKYNFRSYKGV</sequence>